<gene>
    <name evidence="2" type="ORF">FTRO_0570020</name>
</gene>
<dbReference type="EMBL" id="DF968134">
    <property type="protein sequence ID" value="GAP05118.1"/>
    <property type="molecule type" value="Genomic_DNA"/>
</dbReference>
<dbReference type="Pfam" id="PF06970">
    <property type="entry name" value="RepA_N"/>
    <property type="match status" value="1"/>
</dbReference>
<protein>
    <submittedName>
        <fullName evidence="2">Replication initiator protein A protein</fullName>
    </submittedName>
</protein>
<dbReference type="AlphaFoldDB" id="A0A3F3HCR5"/>
<name>A0A3F3HCR5_9LACO</name>
<dbReference type="Proteomes" id="UP000064514">
    <property type="component" value="Unassembled WGS sequence"/>
</dbReference>
<evidence type="ECO:0000259" key="1">
    <source>
        <dbReference type="Pfam" id="PF06970"/>
    </source>
</evidence>
<feature type="domain" description="Replication initiator A N-terminal" evidence="1">
    <location>
        <begin position="14"/>
        <end position="88"/>
    </location>
</feature>
<evidence type="ECO:0000313" key="2">
    <source>
        <dbReference type="EMBL" id="GAP05118.1"/>
    </source>
</evidence>
<proteinExistence type="predicted"/>
<reference evidence="2" key="1">
    <citation type="journal article" date="2015" name="BMC Genomics">
        <title>Comparative genomics of Fructobacillus spp. and Leuconostoc spp. reveals niche-specific evolution of Fructobacillus spp.</title>
        <authorList>
            <person name="Endo A."/>
            <person name="Tanizawa Y."/>
            <person name="Tanaka N."/>
            <person name="Maeno S."/>
            <person name="Kumar H."/>
            <person name="Shiwa Y."/>
            <person name="Okada S."/>
            <person name="Yoshikawa H."/>
            <person name="Dicks L."/>
            <person name="Nakagawa J."/>
            <person name="Arita M."/>
        </authorList>
    </citation>
    <scope>NUCLEOTIDE SEQUENCE [LARGE SCALE GENOMIC DNA]</scope>
    <source>
        <strain evidence="2">F214-1</strain>
    </source>
</reference>
<sequence>MQRISIQQVQAFEQFYRIPKALFISEKYNDMKLESKVAYAILRDRFELSVRNGWVDDDQNVYFVYTIAALGDLLSCGKNKVLGIKKDLGEHGLLEEVRQGLNKPNRLYLGLAIDENDEKNSPEPLVQAEVSKSN</sequence>
<dbReference type="RefSeq" id="WP_148666549.1">
    <property type="nucleotide sequence ID" value="NZ_DF968134.1"/>
</dbReference>
<feature type="non-terminal residue" evidence="2">
    <location>
        <position position="134"/>
    </location>
</feature>
<dbReference type="InterPro" id="IPR010724">
    <property type="entry name" value="RepA_N"/>
</dbReference>
<organism evidence="2">
    <name type="scientific">Fructobacillus tropaeoli</name>
    <dbReference type="NCBI Taxonomy" id="709323"/>
    <lineage>
        <taxon>Bacteria</taxon>
        <taxon>Bacillati</taxon>
        <taxon>Bacillota</taxon>
        <taxon>Bacilli</taxon>
        <taxon>Lactobacillales</taxon>
        <taxon>Lactobacillaceae</taxon>
        <taxon>Fructobacillus</taxon>
    </lineage>
</organism>
<accession>A0A3F3HCR5</accession>